<gene>
    <name evidence="2" type="ORF">MKZ38_005225</name>
</gene>
<feature type="compositionally biased region" description="Polar residues" evidence="1">
    <location>
        <begin position="160"/>
        <end position="171"/>
    </location>
</feature>
<keyword evidence="3" id="KW-1185">Reference proteome</keyword>
<evidence type="ECO:0000256" key="1">
    <source>
        <dbReference type="SAM" id="MobiDB-lite"/>
    </source>
</evidence>
<accession>A0AAD5RKQ7</accession>
<organism evidence="2 3">
    <name type="scientific">Zalerion maritima</name>
    <dbReference type="NCBI Taxonomy" id="339359"/>
    <lineage>
        <taxon>Eukaryota</taxon>
        <taxon>Fungi</taxon>
        <taxon>Dikarya</taxon>
        <taxon>Ascomycota</taxon>
        <taxon>Pezizomycotina</taxon>
        <taxon>Sordariomycetes</taxon>
        <taxon>Lulworthiomycetidae</taxon>
        <taxon>Lulworthiales</taxon>
        <taxon>Lulworthiaceae</taxon>
        <taxon>Zalerion</taxon>
    </lineage>
</organism>
<dbReference type="AlphaFoldDB" id="A0AAD5RKQ7"/>
<sequence length="171" mass="18659">MTSSAQQPTVPEAGAKPLDTIPDSQEKAKFSPSNTDSSSELEIINNWFTDTFRHAAEEGRNKDELNTIQNLELDDPFVEARKKEDKDKKNTAENEPLEVPLQELGKNNCGSTSSNHREDLQNSPSGSPAREQPTKSNKPAKPNPISPLKQSTDAPLGNGQLPSVSTPKAIR</sequence>
<dbReference type="EMBL" id="JAKWBI020000311">
    <property type="protein sequence ID" value="KAJ2896814.1"/>
    <property type="molecule type" value="Genomic_DNA"/>
</dbReference>
<feature type="compositionally biased region" description="Basic and acidic residues" evidence="1">
    <location>
        <begin position="78"/>
        <end position="92"/>
    </location>
</feature>
<evidence type="ECO:0000313" key="2">
    <source>
        <dbReference type="EMBL" id="KAJ2896814.1"/>
    </source>
</evidence>
<feature type="compositionally biased region" description="Polar residues" evidence="1">
    <location>
        <begin position="31"/>
        <end position="40"/>
    </location>
</feature>
<feature type="region of interest" description="Disordered" evidence="1">
    <location>
        <begin position="58"/>
        <end position="171"/>
    </location>
</feature>
<name>A0AAD5RKQ7_9PEZI</name>
<feature type="region of interest" description="Disordered" evidence="1">
    <location>
        <begin position="1"/>
        <end position="42"/>
    </location>
</feature>
<proteinExistence type="predicted"/>
<comment type="caution">
    <text evidence="2">The sequence shown here is derived from an EMBL/GenBank/DDBJ whole genome shotgun (WGS) entry which is preliminary data.</text>
</comment>
<evidence type="ECO:0000313" key="3">
    <source>
        <dbReference type="Proteomes" id="UP001201980"/>
    </source>
</evidence>
<dbReference type="Proteomes" id="UP001201980">
    <property type="component" value="Unassembled WGS sequence"/>
</dbReference>
<protein>
    <submittedName>
        <fullName evidence="2">Uncharacterized protein</fullName>
    </submittedName>
</protein>
<reference evidence="2" key="1">
    <citation type="submission" date="2022-07" db="EMBL/GenBank/DDBJ databases">
        <title>Draft genome sequence of Zalerion maritima ATCC 34329, a (micro)plastics degrading marine fungus.</title>
        <authorList>
            <person name="Paco A."/>
            <person name="Goncalves M.F.M."/>
            <person name="Rocha-Santos T.A.P."/>
            <person name="Alves A."/>
        </authorList>
    </citation>
    <scope>NUCLEOTIDE SEQUENCE</scope>
    <source>
        <strain evidence="2">ATCC 34329</strain>
    </source>
</reference>